<dbReference type="Pfam" id="PF07804">
    <property type="entry name" value="HipA_C"/>
    <property type="match status" value="1"/>
</dbReference>
<dbReference type="OrthoDB" id="9805913at2"/>
<evidence type="ECO:0000256" key="1">
    <source>
        <dbReference type="ARBA" id="ARBA00010164"/>
    </source>
</evidence>
<evidence type="ECO:0000313" key="7">
    <source>
        <dbReference type="Proteomes" id="UP000237839"/>
    </source>
</evidence>
<accession>A0A2S9H358</accession>
<name>A0A2S9H358_9BURK</name>
<evidence type="ECO:0000256" key="2">
    <source>
        <dbReference type="ARBA" id="ARBA00022679"/>
    </source>
</evidence>
<keyword evidence="7" id="KW-1185">Reference proteome</keyword>
<reference evidence="6 7" key="1">
    <citation type="submission" date="2018-02" db="EMBL/GenBank/DDBJ databases">
        <title>Solimicrobium silvestre gen. nov., sp. nov., isolated from alpine forest soil.</title>
        <authorList>
            <person name="Margesin R."/>
            <person name="Albuquerque L."/>
            <person name="Zhang D.-C."/>
            <person name="Froufe H.J.C."/>
            <person name="Severino R."/>
            <person name="Roxo I."/>
            <person name="Egas C."/>
            <person name="Da Costa M.S."/>
        </authorList>
    </citation>
    <scope>NUCLEOTIDE SEQUENCE [LARGE SCALE GENOMIC DNA]</scope>
    <source>
        <strain evidence="6 7">S20-91</strain>
    </source>
</reference>
<dbReference type="Proteomes" id="UP000237839">
    <property type="component" value="Unassembled WGS sequence"/>
</dbReference>
<evidence type="ECO:0000259" key="5">
    <source>
        <dbReference type="Pfam" id="PF13657"/>
    </source>
</evidence>
<evidence type="ECO:0000259" key="4">
    <source>
        <dbReference type="Pfam" id="PF07804"/>
    </source>
</evidence>
<evidence type="ECO:0000313" key="6">
    <source>
        <dbReference type="EMBL" id="PRC94400.1"/>
    </source>
</evidence>
<dbReference type="RefSeq" id="WP_105530717.1">
    <property type="nucleotide sequence ID" value="NZ_PUGF01000003.1"/>
</dbReference>
<dbReference type="NCBIfam" id="TIGR03071">
    <property type="entry name" value="couple_hipA"/>
    <property type="match status" value="1"/>
</dbReference>
<dbReference type="PANTHER" id="PTHR37419">
    <property type="entry name" value="SERINE/THREONINE-PROTEIN KINASE TOXIN HIPA"/>
    <property type="match status" value="1"/>
</dbReference>
<keyword evidence="3" id="KW-0418">Kinase</keyword>
<comment type="similarity">
    <text evidence="1">Belongs to the HipA Ser/Thr kinase family.</text>
</comment>
<feature type="domain" description="HipA-like C-terminal" evidence="4">
    <location>
        <begin position="157"/>
        <end position="407"/>
    </location>
</feature>
<organism evidence="6 7">
    <name type="scientific">Solimicrobium silvestre</name>
    <dbReference type="NCBI Taxonomy" id="2099400"/>
    <lineage>
        <taxon>Bacteria</taxon>
        <taxon>Pseudomonadati</taxon>
        <taxon>Pseudomonadota</taxon>
        <taxon>Betaproteobacteria</taxon>
        <taxon>Burkholderiales</taxon>
        <taxon>Oxalobacteraceae</taxon>
        <taxon>Solimicrobium</taxon>
    </lineage>
</organism>
<dbReference type="Pfam" id="PF13657">
    <property type="entry name" value="Couple_hipA"/>
    <property type="match status" value="1"/>
</dbReference>
<dbReference type="EMBL" id="PUGF01000003">
    <property type="protein sequence ID" value="PRC94400.1"/>
    <property type="molecule type" value="Genomic_DNA"/>
</dbReference>
<dbReference type="CDD" id="cd17808">
    <property type="entry name" value="HipA_Ec_like"/>
    <property type="match status" value="1"/>
</dbReference>
<protein>
    <submittedName>
        <fullName evidence="6">HipA N-terminal domain</fullName>
    </submittedName>
</protein>
<dbReference type="InterPro" id="IPR012893">
    <property type="entry name" value="HipA-like_C"/>
</dbReference>
<comment type="caution">
    <text evidence="6">The sequence shown here is derived from an EMBL/GenBank/DDBJ whole genome shotgun (WGS) entry which is preliminary data.</text>
</comment>
<evidence type="ECO:0000256" key="3">
    <source>
        <dbReference type="ARBA" id="ARBA00022777"/>
    </source>
</evidence>
<dbReference type="AlphaFoldDB" id="A0A2S9H358"/>
<dbReference type="PANTHER" id="PTHR37419:SF1">
    <property type="entry name" value="SERINE_THREONINE-PROTEIN KINASE TOXIN HIPA"/>
    <property type="match status" value="1"/>
</dbReference>
<dbReference type="InterPro" id="IPR017508">
    <property type="entry name" value="HipA_N1"/>
</dbReference>
<keyword evidence="2" id="KW-0808">Transferase</keyword>
<proteinExistence type="inferred from homology"/>
<dbReference type="InterPro" id="IPR052028">
    <property type="entry name" value="HipA_Ser/Thr_kinase"/>
</dbReference>
<dbReference type="GO" id="GO:0005829">
    <property type="term" value="C:cytosol"/>
    <property type="evidence" value="ECO:0007669"/>
    <property type="project" value="TreeGrafter"/>
</dbReference>
<sequence length="449" mass="50379">MGRHSHTQRLIVWLNGLPVGEWDAAPGRNAFGYFDEWIQDDQGRPLSLSLPFTPSNERYRGELVANYFDNLLPDRDLIRKRLAQRFKTGGVEPYQLLSEIGRDCVGAIQLLPPDEEPQNLYQIVGRPLDEPAIAKILRNATSTEPLRFDDDDHDLRLSIAGAQEKSALLFHQNQWLYPGGSTPTTHILKLPLGIVGNMQADMRTSVENEWLCSKIVAAFGLPVAHCDISTFEDQKVLVVERFDRKYSADGKWIVRLPQEDFCQVTGTAPLHKYQADGGPGIINIMDVLLGSDQKIIDRRNFFKTQLIFWLLAAIDGHAKNFSIAHLPGSQYRATPLYDVLSAHPVIGTGQNQYAPQKVKLAMAIRGSKNYYEIAQIQRRHWTKMAQQVGLGNHVAEEIIVEVLAAVNGVVDAMYNLLPVDFPIDVAQSILDGILHQSDKLSAMPPFDQR</sequence>
<feature type="domain" description="HipA N-terminal subdomain 1" evidence="5">
    <location>
        <begin position="10"/>
        <end position="110"/>
    </location>
</feature>
<gene>
    <name evidence="6" type="ORF">S2091_1021</name>
</gene>
<dbReference type="GO" id="GO:0004674">
    <property type="term" value="F:protein serine/threonine kinase activity"/>
    <property type="evidence" value="ECO:0007669"/>
    <property type="project" value="TreeGrafter"/>
</dbReference>